<comment type="similarity">
    <text evidence="1">Belongs to the peptidase A24 family.</text>
</comment>
<feature type="transmembrane region" description="Helical" evidence="2">
    <location>
        <begin position="98"/>
        <end position="120"/>
    </location>
</feature>
<organism evidence="4 5">
    <name type="scientific">Comamonas odontotermitis</name>
    <dbReference type="NCBI Taxonomy" id="379895"/>
    <lineage>
        <taxon>Bacteria</taxon>
        <taxon>Pseudomonadati</taxon>
        <taxon>Pseudomonadota</taxon>
        <taxon>Betaproteobacteria</taxon>
        <taxon>Burkholderiales</taxon>
        <taxon>Comamonadaceae</taxon>
        <taxon>Comamonas</taxon>
    </lineage>
</organism>
<feature type="transmembrane region" description="Helical" evidence="2">
    <location>
        <begin position="59"/>
        <end position="78"/>
    </location>
</feature>
<proteinExistence type="inferred from homology"/>
<dbReference type="RefSeq" id="WP_184709802.1">
    <property type="nucleotide sequence ID" value="NZ_JACHKZ010000020.1"/>
</dbReference>
<evidence type="ECO:0000313" key="4">
    <source>
        <dbReference type="EMBL" id="MBB6578871.1"/>
    </source>
</evidence>
<keyword evidence="4" id="KW-0378">Hydrolase</keyword>
<dbReference type="PANTHER" id="PTHR30487">
    <property type="entry name" value="TYPE 4 PREPILIN-LIKE PROTEINS LEADER PEPTIDE-PROCESSING ENZYME"/>
    <property type="match status" value="1"/>
</dbReference>
<evidence type="ECO:0000256" key="2">
    <source>
        <dbReference type="SAM" id="Phobius"/>
    </source>
</evidence>
<feature type="transmembrane region" description="Helical" evidence="2">
    <location>
        <begin position="167"/>
        <end position="187"/>
    </location>
</feature>
<keyword evidence="2" id="KW-1133">Transmembrane helix</keyword>
<dbReference type="Pfam" id="PF01478">
    <property type="entry name" value="Peptidase_A24"/>
    <property type="match status" value="1"/>
</dbReference>
<evidence type="ECO:0000259" key="3">
    <source>
        <dbReference type="Pfam" id="PF01478"/>
    </source>
</evidence>
<keyword evidence="2" id="KW-0812">Transmembrane</keyword>
<dbReference type="Proteomes" id="UP000562492">
    <property type="component" value="Unassembled WGS sequence"/>
</dbReference>
<comment type="caution">
    <text evidence="4">The sequence shown here is derived from an EMBL/GenBank/DDBJ whole genome shotgun (WGS) entry which is preliminary data.</text>
</comment>
<keyword evidence="2" id="KW-0472">Membrane</keyword>
<name>A0ABR6RI91_9BURK</name>
<evidence type="ECO:0000313" key="5">
    <source>
        <dbReference type="Proteomes" id="UP000562492"/>
    </source>
</evidence>
<dbReference type="EMBL" id="JACHKZ010000020">
    <property type="protein sequence ID" value="MBB6578871.1"/>
    <property type="molecule type" value="Genomic_DNA"/>
</dbReference>
<evidence type="ECO:0000256" key="1">
    <source>
        <dbReference type="ARBA" id="ARBA00005801"/>
    </source>
</evidence>
<sequence>MTTTWLLSCVLLLWLAVVAAMDLHSRKVRNWMVLLGLATGTVALFSGVQPFWVEPWSGLVGAAAAFAILLPFYALRWMGAGDVKFAAVMGLWFGISPYLLAIWLGGSLLAGLHGMAVLAWRRLQLSVYGGWLQAHLPAPLAASMVPATASPTTTASGKRVIQRSIPYAGYMAIAAIWVVLRTGPSLAN</sequence>
<accession>A0ABR6RI91</accession>
<keyword evidence="5" id="KW-1185">Reference proteome</keyword>
<dbReference type="InterPro" id="IPR050882">
    <property type="entry name" value="Prepilin_peptidase/N-MTase"/>
</dbReference>
<dbReference type="PANTHER" id="PTHR30487:SF0">
    <property type="entry name" value="PREPILIN LEADER PEPTIDASE_N-METHYLTRANSFERASE-RELATED"/>
    <property type="match status" value="1"/>
</dbReference>
<dbReference type="EC" id="3.4.23.43" evidence="4"/>
<gene>
    <name evidence="4" type="ORF">HNP33_002976</name>
</gene>
<protein>
    <submittedName>
        <fullName evidence="4">Prepilin peptidase CpaA</fullName>
        <ecNumber evidence="4">3.4.23.43</ecNumber>
    </submittedName>
</protein>
<reference evidence="4 5" key="1">
    <citation type="submission" date="2020-08" db="EMBL/GenBank/DDBJ databases">
        <title>Functional genomics of gut bacteria from endangered species of beetles.</title>
        <authorList>
            <person name="Carlos-Shanley C."/>
        </authorList>
    </citation>
    <scope>NUCLEOTIDE SEQUENCE [LARGE SCALE GENOMIC DNA]</scope>
    <source>
        <strain evidence="4 5">S00124</strain>
    </source>
</reference>
<dbReference type="Gene3D" id="1.20.120.1220">
    <property type="match status" value="1"/>
</dbReference>
<feature type="domain" description="Prepilin type IV endopeptidase peptidase" evidence="3">
    <location>
        <begin position="9"/>
        <end position="113"/>
    </location>
</feature>
<feature type="transmembrane region" description="Helical" evidence="2">
    <location>
        <begin position="30"/>
        <end position="52"/>
    </location>
</feature>
<dbReference type="InterPro" id="IPR000045">
    <property type="entry name" value="Prepilin_IV_endopep_pep"/>
</dbReference>
<dbReference type="GO" id="GO:0004190">
    <property type="term" value="F:aspartic-type endopeptidase activity"/>
    <property type="evidence" value="ECO:0007669"/>
    <property type="project" value="UniProtKB-EC"/>
</dbReference>